<gene>
    <name evidence="1" type="ORF">PPL_11952</name>
</gene>
<evidence type="ECO:0000313" key="1">
    <source>
        <dbReference type="EMBL" id="EFA74918.1"/>
    </source>
</evidence>
<sequence>MSDLNSSNNNNENQPATILFPEVLPLMLAQIRSQLISFSLTWRHLNTIESIEFDIIKKIEAFTQFKYRSLDWILRNISIPIDKLVLYLQQMIKRLPYCFELHDLLNEYIDSKK</sequence>
<dbReference type="Proteomes" id="UP000001396">
    <property type="component" value="Unassembled WGS sequence"/>
</dbReference>
<accession>D3BUY0</accession>
<proteinExistence type="predicted"/>
<dbReference type="EMBL" id="ADBJ01000060">
    <property type="protein sequence ID" value="EFA74918.1"/>
    <property type="molecule type" value="Genomic_DNA"/>
</dbReference>
<evidence type="ECO:0000313" key="2">
    <source>
        <dbReference type="Proteomes" id="UP000001396"/>
    </source>
</evidence>
<name>D3BUY0_HETP5</name>
<dbReference type="InParanoid" id="D3BUY0"/>
<reference evidence="1 2" key="1">
    <citation type="journal article" date="2011" name="Genome Res.">
        <title>Phylogeny-wide analysis of social amoeba genomes highlights ancient origins for complex intercellular communication.</title>
        <authorList>
            <person name="Heidel A.J."/>
            <person name="Lawal H.M."/>
            <person name="Felder M."/>
            <person name="Schilde C."/>
            <person name="Helps N.R."/>
            <person name="Tunggal B."/>
            <person name="Rivero F."/>
            <person name="John U."/>
            <person name="Schleicher M."/>
            <person name="Eichinger L."/>
            <person name="Platzer M."/>
            <person name="Noegel A.A."/>
            <person name="Schaap P."/>
            <person name="Gloeckner G."/>
        </authorList>
    </citation>
    <scope>NUCLEOTIDE SEQUENCE [LARGE SCALE GENOMIC DNA]</scope>
    <source>
        <strain evidence="2">ATCC 26659 / Pp 5 / PN500</strain>
    </source>
</reference>
<keyword evidence="2" id="KW-1185">Reference proteome</keyword>
<dbReference type="AlphaFoldDB" id="D3BUY0"/>
<protein>
    <submittedName>
        <fullName evidence="1">Uncharacterized protein</fullName>
    </submittedName>
</protein>
<comment type="caution">
    <text evidence="1">The sequence shown here is derived from an EMBL/GenBank/DDBJ whole genome shotgun (WGS) entry which is preliminary data.</text>
</comment>
<organism evidence="1 2">
    <name type="scientific">Heterostelium pallidum (strain ATCC 26659 / Pp 5 / PN500)</name>
    <name type="common">Cellular slime mold</name>
    <name type="synonym">Polysphondylium pallidum</name>
    <dbReference type="NCBI Taxonomy" id="670386"/>
    <lineage>
        <taxon>Eukaryota</taxon>
        <taxon>Amoebozoa</taxon>
        <taxon>Evosea</taxon>
        <taxon>Eumycetozoa</taxon>
        <taxon>Dictyostelia</taxon>
        <taxon>Acytosteliales</taxon>
        <taxon>Acytosteliaceae</taxon>
        <taxon>Heterostelium</taxon>
    </lineage>
</organism>
<dbReference type="GeneID" id="31367420"/>
<dbReference type="RefSeq" id="XP_020427052.1">
    <property type="nucleotide sequence ID" value="XM_020582698.1"/>
</dbReference>